<gene>
    <name evidence="2" type="primary">Acey_s0003.g1547</name>
    <name evidence="2" type="ORF">Y032_0003g1547</name>
</gene>
<dbReference type="Proteomes" id="UP000024635">
    <property type="component" value="Unassembled WGS sequence"/>
</dbReference>
<reference evidence="3" key="1">
    <citation type="journal article" date="2015" name="Nat. Genet.">
        <title>The genome and transcriptome of the zoonotic hookworm Ancylostoma ceylanicum identify infection-specific gene families.</title>
        <authorList>
            <person name="Schwarz E.M."/>
            <person name="Hu Y."/>
            <person name="Antoshechkin I."/>
            <person name="Miller M.M."/>
            <person name="Sternberg P.W."/>
            <person name="Aroian R.V."/>
        </authorList>
    </citation>
    <scope>NUCLEOTIDE SEQUENCE</scope>
    <source>
        <strain evidence="3">HY135</strain>
    </source>
</reference>
<feature type="compositionally biased region" description="Polar residues" evidence="1">
    <location>
        <begin position="53"/>
        <end position="65"/>
    </location>
</feature>
<evidence type="ECO:0000313" key="2">
    <source>
        <dbReference type="EMBL" id="EYC32395.1"/>
    </source>
</evidence>
<dbReference type="EMBL" id="JARK01001339">
    <property type="protein sequence ID" value="EYC32395.1"/>
    <property type="molecule type" value="Genomic_DNA"/>
</dbReference>
<comment type="caution">
    <text evidence="2">The sequence shown here is derived from an EMBL/GenBank/DDBJ whole genome shotgun (WGS) entry which is preliminary data.</text>
</comment>
<name>A0A016VYA6_9BILA</name>
<organism evidence="2 3">
    <name type="scientific">Ancylostoma ceylanicum</name>
    <dbReference type="NCBI Taxonomy" id="53326"/>
    <lineage>
        <taxon>Eukaryota</taxon>
        <taxon>Metazoa</taxon>
        <taxon>Ecdysozoa</taxon>
        <taxon>Nematoda</taxon>
        <taxon>Chromadorea</taxon>
        <taxon>Rhabditida</taxon>
        <taxon>Rhabditina</taxon>
        <taxon>Rhabditomorpha</taxon>
        <taxon>Strongyloidea</taxon>
        <taxon>Ancylostomatidae</taxon>
        <taxon>Ancylostomatinae</taxon>
        <taxon>Ancylostoma</taxon>
    </lineage>
</organism>
<evidence type="ECO:0000313" key="3">
    <source>
        <dbReference type="Proteomes" id="UP000024635"/>
    </source>
</evidence>
<proteinExistence type="predicted"/>
<dbReference type="STRING" id="53326.A0A016VYA6"/>
<protein>
    <submittedName>
        <fullName evidence="2">Uncharacterized protein</fullName>
    </submittedName>
</protein>
<feature type="region of interest" description="Disordered" evidence="1">
    <location>
        <begin position="37"/>
        <end position="84"/>
    </location>
</feature>
<dbReference type="AlphaFoldDB" id="A0A016VYA6"/>
<dbReference type="OrthoDB" id="10555281at2759"/>
<feature type="region of interest" description="Disordered" evidence="1">
    <location>
        <begin position="1"/>
        <end position="21"/>
    </location>
</feature>
<feature type="compositionally biased region" description="Low complexity" evidence="1">
    <location>
        <begin position="39"/>
        <end position="52"/>
    </location>
</feature>
<feature type="compositionally biased region" description="Acidic residues" evidence="1">
    <location>
        <begin position="7"/>
        <end position="20"/>
    </location>
</feature>
<keyword evidence="3" id="KW-1185">Reference proteome</keyword>
<evidence type="ECO:0000256" key="1">
    <source>
        <dbReference type="SAM" id="MobiDB-lite"/>
    </source>
</evidence>
<sequence length="84" mass="9074">MLGASSSEDDDDDFVNEEPDVGNLLTYSIKKRSLLGQLSPRSASPAPSDSVSQTNSLKRNNSSSTYRRKDSCHSQTPARSVGLL</sequence>
<accession>A0A016VYA6</accession>